<dbReference type="OrthoDB" id="128993at2"/>
<dbReference type="SUPFAM" id="SSF53041">
    <property type="entry name" value="Resolvase-like"/>
    <property type="match status" value="1"/>
</dbReference>
<dbReference type="Pfam" id="PF00239">
    <property type="entry name" value="Resolvase"/>
    <property type="match status" value="1"/>
</dbReference>
<keyword evidence="3" id="KW-0238">DNA-binding</keyword>
<dbReference type="InterPro" id="IPR036162">
    <property type="entry name" value="Resolvase-like_N_sf"/>
</dbReference>
<dbReference type="SMART" id="SM00857">
    <property type="entry name" value="Resolvase"/>
    <property type="match status" value="1"/>
</dbReference>
<dbReference type="GO" id="GO:0003677">
    <property type="term" value="F:DNA binding"/>
    <property type="evidence" value="ECO:0007669"/>
    <property type="project" value="UniProtKB-KW"/>
</dbReference>
<evidence type="ECO:0000313" key="8">
    <source>
        <dbReference type="EMBL" id="SIO30281.1"/>
    </source>
</evidence>
<evidence type="ECO:0000256" key="3">
    <source>
        <dbReference type="ARBA" id="ARBA00023125"/>
    </source>
</evidence>
<dbReference type="FunFam" id="3.40.50.1390:FF:000001">
    <property type="entry name" value="DNA recombinase"/>
    <property type="match status" value="1"/>
</dbReference>
<evidence type="ECO:0000256" key="5">
    <source>
        <dbReference type="PIRSR" id="PIRSR606118-50"/>
    </source>
</evidence>
<dbReference type="Gene3D" id="1.10.10.60">
    <property type="entry name" value="Homeodomain-like"/>
    <property type="match status" value="1"/>
</dbReference>
<dbReference type="CDD" id="cd03768">
    <property type="entry name" value="SR_ResInv"/>
    <property type="match status" value="1"/>
</dbReference>
<dbReference type="AlphaFoldDB" id="A0A1N6IE76"/>
<dbReference type="PROSITE" id="PS00398">
    <property type="entry name" value="RECOMBINASES_2"/>
    <property type="match status" value="1"/>
</dbReference>
<proteinExistence type="inferred from homology"/>
<feature type="domain" description="Resolvase/invertase-type recombinase catalytic" evidence="7">
    <location>
        <begin position="2"/>
        <end position="135"/>
    </location>
</feature>
<comment type="similarity">
    <text evidence="1">Belongs to the site-specific recombinase resolvase family.</text>
</comment>
<keyword evidence="9" id="KW-1185">Reference proteome</keyword>
<dbReference type="InterPro" id="IPR006119">
    <property type="entry name" value="Resolv_N"/>
</dbReference>
<dbReference type="PROSITE" id="PS00397">
    <property type="entry name" value="RECOMBINASES_1"/>
    <property type="match status" value="1"/>
</dbReference>
<evidence type="ECO:0000256" key="6">
    <source>
        <dbReference type="PROSITE-ProRule" id="PRU10137"/>
    </source>
</evidence>
<reference evidence="9" key="1">
    <citation type="submission" date="2016-11" db="EMBL/GenBank/DDBJ databases">
        <authorList>
            <person name="Varghese N."/>
            <person name="Submissions S."/>
        </authorList>
    </citation>
    <scope>NUCLEOTIDE SEQUENCE [LARGE SCALE GENOMIC DNA]</scope>
    <source>
        <strain evidence="9">DSM 8595</strain>
    </source>
</reference>
<dbReference type="SUPFAM" id="SSF46689">
    <property type="entry name" value="Homeodomain-like"/>
    <property type="match status" value="1"/>
</dbReference>
<accession>A0A1N6IE76</accession>
<gene>
    <name evidence="8" type="ORF">SAMN05443544_3934</name>
</gene>
<protein>
    <submittedName>
        <fullName evidence="8">Site-specific DNA recombinase</fullName>
    </submittedName>
</protein>
<dbReference type="PROSITE" id="PS51736">
    <property type="entry name" value="RECOMBINASES_3"/>
    <property type="match status" value="1"/>
</dbReference>
<organism evidence="8 9">
    <name type="scientific">Agromyces cerinus subsp. cerinus</name>
    <dbReference type="NCBI Taxonomy" id="232089"/>
    <lineage>
        <taxon>Bacteria</taxon>
        <taxon>Bacillati</taxon>
        <taxon>Actinomycetota</taxon>
        <taxon>Actinomycetes</taxon>
        <taxon>Micrococcales</taxon>
        <taxon>Microbacteriaceae</taxon>
        <taxon>Agromyces</taxon>
    </lineage>
</organism>
<dbReference type="PANTHER" id="PTHR30461:SF2">
    <property type="entry name" value="SERINE RECOMBINASE PINE-RELATED"/>
    <property type="match status" value="1"/>
</dbReference>
<dbReference type="InterPro" id="IPR009057">
    <property type="entry name" value="Homeodomain-like_sf"/>
</dbReference>
<dbReference type="RefSeq" id="WP_074262060.1">
    <property type="nucleotide sequence ID" value="NZ_FSRJ01000007.1"/>
</dbReference>
<keyword evidence="4" id="KW-0233">DNA recombination</keyword>
<dbReference type="InterPro" id="IPR050639">
    <property type="entry name" value="SSR_resolvase"/>
</dbReference>
<evidence type="ECO:0000259" key="7">
    <source>
        <dbReference type="PROSITE" id="PS51736"/>
    </source>
</evidence>
<evidence type="ECO:0000256" key="4">
    <source>
        <dbReference type="ARBA" id="ARBA00023172"/>
    </source>
</evidence>
<dbReference type="GO" id="GO:0015074">
    <property type="term" value="P:DNA integration"/>
    <property type="evidence" value="ECO:0007669"/>
    <property type="project" value="UniProtKB-KW"/>
</dbReference>
<sequence>MAVIGYARVSTGDQNTEAQAAALRAAGCSRLFTDQASGSKADRPQLTAALDHLNAGDTLVVWRLDRLGRSLPHLVEVVRSLGDRHVEFRSLTEAIDTTTPAGRLLFHVAAAFAEFERDLIQERTRAGLAAAREAGRVGGRPTVMTPDKLAAARALIAADKTHAEAASAVGVSLSSLRRALRGHEGEQSSAGATVEQ</sequence>
<dbReference type="Gene3D" id="3.40.50.1390">
    <property type="entry name" value="Resolvase, N-terminal catalytic domain"/>
    <property type="match status" value="1"/>
</dbReference>
<evidence type="ECO:0000256" key="1">
    <source>
        <dbReference type="ARBA" id="ARBA00009913"/>
    </source>
</evidence>
<dbReference type="InterPro" id="IPR006118">
    <property type="entry name" value="Recombinase_CS"/>
</dbReference>
<evidence type="ECO:0000256" key="2">
    <source>
        <dbReference type="ARBA" id="ARBA00022908"/>
    </source>
</evidence>
<dbReference type="PANTHER" id="PTHR30461">
    <property type="entry name" value="DNA-INVERTASE FROM LAMBDOID PROPHAGE"/>
    <property type="match status" value="1"/>
</dbReference>
<name>A0A1N6IE76_9MICO</name>
<dbReference type="Proteomes" id="UP000184699">
    <property type="component" value="Unassembled WGS sequence"/>
</dbReference>
<dbReference type="GO" id="GO:0000150">
    <property type="term" value="F:DNA strand exchange activity"/>
    <property type="evidence" value="ECO:0007669"/>
    <property type="project" value="InterPro"/>
</dbReference>
<dbReference type="EMBL" id="FSRJ01000007">
    <property type="protein sequence ID" value="SIO30281.1"/>
    <property type="molecule type" value="Genomic_DNA"/>
</dbReference>
<feature type="active site" description="O-(5'-phospho-DNA)-serine intermediate" evidence="5 6">
    <location>
        <position position="10"/>
    </location>
</feature>
<keyword evidence="2" id="KW-0229">DNA integration</keyword>
<evidence type="ECO:0000313" key="9">
    <source>
        <dbReference type="Proteomes" id="UP000184699"/>
    </source>
</evidence>
<dbReference type="STRING" id="232089.SAMN05443544_3934"/>